<dbReference type="PANTHER" id="PTHR30329:SF21">
    <property type="entry name" value="LIPOPROTEIN YIAD-RELATED"/>
    <property type="match status" value="1"/>
</dbReference>
<feature type="signal peptide" evidence="5">
    <location>
        <begin position="1"/>
        <end position="16"/>
    </location>
</feature>
<evidence type="ECO:0000256" key="1">
    <source>
        <dbReference type="ARBA" id="ARBA00004442"/>
    </source>
</evidence>
<dbReference type="InterPro" id="IPR036737">
    <property type="entry name" value="OmpA-like_sf"/>
</dbReference>
<sequence>MKKIVMALSMSALVLAGCTTNPYTGQEQAADSGVGAAIGAIVGAGIGALSDKGKPGRGALIGAAGGAAVGGGIGYYLDQQEAKLRQSLEGTGVSVTRYPDRIVLNMPNSLTFDTSSSVLKPFGVQTLKSVAAVLKEYNKTGARIVGYTDSTGTMAINQRLSNERAQSVANALVLQGISAARLTTYGAGPSDPIASNATPEGRAQNRRVEITLYPLQ</sequence>
<dbReference type="GO" id="GO:0009279">
    <property type="term" value="C:cell outer membrane"/>
    <property type="evidence" value="ECO:0007669"/>
    <property type="project" value="UniProtKB-SubCell"/>
</dbReference>
<proteinExistence type="predicted"/>
<accession>A0A162TZE1</accession>
<dbReference type="AlphaFoldDB" id="A0A162TZE1"/>
<dbReference type="RefSeq" id="WP_008314848.1">
    <property type="nucleotide sequence ID" value="NZ_CP115969.1"/>
</dbReference>
<dbReference type="Pfam" id="PF13441">
    <property type="entry name" value="Gly-zipper_YMGG"/>
    <property type="match status" value="1"/>
</dbReference>
<reference evidence="7" key="1">
    <citation type="submission" date="2021-03" db="EMBL/GenBank/DDBJ databases">
        <title>Identification and antibiotic profiling of Wohlfahrtiimonas chitiniclastica, an underestimated human pathogen.</title>
        <authorList>
            <person name="Kopf A."/>
            <person name="Bunk B."/>
            <person name="Coldewey S."/>
            <person name="Gunzer F."/>
            <person name="Riedel T."/>
            <person name="Schroettner P."/>
        </authorList>
    </citation>
    <scope>NUCLEOTIDE SEQUENCE</scope>
    <source>
        <strain evidence="7">DSM 100917</strain>
    </source>
</reference>
<keyword evidence="5" id="KW-0732">Signal</keyword>
<dbReference type="PROSITE" id="PS51257">
    <property type="entry name" value="PROKAR_LIPOPROTEIN"/>
    <property type="match status" value="1"/>
</dbReference>
<organism evidence="7 8">
    <name type="scientific">Wohlfahrtiimonas chitiniclastica</name>
    <dbReference type="NCBI Taxonomy" id="400946"/>
    <lineage>
        <taxon>Bacteria</taxon>
        <taxon>Pseudomonadati</taxon>
        <taxon>Pseudomonadota</taxon>
        <taxon>Gammaproteobacteria</taxon>
        <taxon>Cardiobacteriales</taxon>
        <taxon>Ignatzschineriaceae</taxon>
        <taxon>Wohlfahrtiimonas</taxon>
    </lineage>
</organism>
<name>A0A162TZE1_9GAMM</name>
<dbReference type="PANTHER" id="PTHR30329">
    <property type="entry name" value="STATOR ELEMENT OF FLAGELLAR MOTOR COMPLEX"/>
    <property type="match status" value="1"/>
</dbReference>
<dbReference type="GeneID" id="58263211"/>
<evidence type="ECO:0000256" key="4">
    <source>
        <dbReference type="PROSITE-ProRule" id="PRU00473"/>
    </source>
</evidence>
<feature type="domain" description="OmpA-like" evidence="6">
    <location>
        <begin position="99"/>
        <end position="216"/>
    </location>
</feature>
<dbReference type="Pfam" id="PF00691">
    <property type="entry name" value="OmpA"/>
    <property type="match status" value="1"/>
</dbReference>
<evidence type="ECO:0000256" key="5">
    <source>
        <dbReference type="SAM" id="SignalP"/>
    </source>
</evidence>
<dbReference type="PROSITE" id="PS51123">
    <property type="entry name" value="OMPA_2"/>
    <property type="match status" value="1"/>
</dbReference>
<dbReference type="InterPro" id="IPR050330">
    <property type="entry name" value="Bact_OuterMem_StrucFunc"/>
</dbReference>
<comment type="caution">
    <text evidence="7">The sequence shown here is derived from an EMBL/GenBank/DDBJ whole genome shotgun (WGS) entry which is preliminary data.</text>
</comment>
<keyword evidence="2 4" id="KW-0472">Membrane</keyword>
<dbReference type="SUPFAM" id="SSF103088">
    <property type="entry name" value="OmpA-like"/>
    <property type="match status" value="1"/>
</dbReference>
<keyword evidence="3" id="KW-0998">Cell outer membrane</keyword>
<comment type="subcellular location">
    <subcellularLocation>
        <location evidence="1">Cell outer membrane</location>
    </subcellularLocation>
</comment>
<evidence type="ECO:0000313" key="8">
    <source>
        <dbReference type="Proteomes" id="UP000680020"/>
    </source>
</evidence>
<evidence type="ECO:0000313" key="7">
    <source>
        <dbReference type="EMBL" id="MBS7823752.1"/>
    </source>
</evidence>
<dbReference type="InterPro" id="IPR027367">
    <property type="entry name" value="Gly-zipper_YMGG"/>
</dbReference>
<dbReference type="EMBL" id="JAGIBU010000001">
    <property type="protein sequence ID" value="MBS7823752.1"/>
    <property type="molecule type" value="Genomic_DNA"/>
</dbReference>
<dbReference type="InterPro" id="IPR006664">
    <property type="entry name" value="OMP_bac"/>
</dbReference>
<dbReference type="Proteomes" id="UP000680020">
    <property type="component" value="Unassembled WGS sequence"/>
</dbReference>
<dbReference type="PRINTS" id="PR01021">
    <property type="entry name" value="OMPADOMAIN"/>
</dbReference>
<dbReference type="Gene3D" id="3.30.1330.60">
    <property type="entry name" value="OmpA-like domain"/>
    <property type="match status" value="1"/>
</dbReference>
<protein>
    <submittedName>
        <fullName evidence="7">OmpA family protein</fullName>
    </submittedName>
</protein>
<feature type="chain" id="PRO_5015051762" evidence="5">
    <location>
        <begin position="17"/>
        <end position="216"/>
    </location>
</feature>
<gene>
    <name evidence="7" type="ORF">J7561_00880</name>
</gene>
<evidence type="ECO:0000256" key="3">
    <source>
        <dbReference type="ARBA" id="ARBA00023237"/>
    </source>
</evidence>
<dbReference type="CDD" id="cd07185">
    <property type="entry name" value="OmpA_C-like"/>
    <property type="match status" value="1"/>
</dbReference>
<evidence type="ECO:0000256" key="2">
    <source>
        <dbReference type="ARBA" id="ARBA00023136"/>
    </source>
</evidence>
<evidence type="ECO:0000259" key="6">
    <source>
        <dbReference type="PROSITE" id="PS51123"/>
    </source>
</evidence>
<dbReference type="InterPro" id="IPR006665">
    <property type="entry name" value="OmpA-like"/>
</dbReference>